<dbReference type="Pfam" id="PF13489">
    <property type="entry name" value="Methyltransf_23"/>
    <property type="match status" value="1"/>
</dbReference>
<name>A0ABW0WP08_STRNO</name>
<proteinExistence type="predicted"/>
<comment type="caution">
    <text evidence="2">The sequence shown here is derived from an EMBL/GenBank/DDBJ whole genome shotgun (WGS) entry which is preliminary data.</text>
</comment>
<evidence type="ECO:0000256" key="1">
    <source>
        <dbReference type="SAM" id="MobiDB-lite"/>
    </source>
</evidence>
<accession>A0ABW0WP08</accession>
<keyword evidence="2" id="KW-0489">Methyltransferase</keyword>
<keyword evidence="2" id="KW-0808">Transferase</keyword>
<dbReference type="EC" id="2.1.1.222" evidence="2"/>
<organism evidence="2 3">
    <name type="scientific">Streptomyces nogalater</name>
    <dbReference type="NCBI Taxonomy" id="38314"/>
    <lineage>
        <taxon>Bacteria</taxon>
        <taxon>Bacillati</taxon>
        <taxon>Actinomycetota</taxon>
        <taxon>Actinomycetes</taxon>
        <taxon>Kitasatosporales</taxon>
        <taxon>Streptomycetaceae</taxon>
        <taxon>Streptomyces</taxon>
    </lineage>
</organism>
<gene>
    <name evidence="2" type="ORF">ACFP3J_31380</name>
</gene>
<reference evidence="3" key="1">
    <citation type="journal article" date="2019" name="Int. J. Syst. Evol. Microbiol.">
        <title>The Global Catalogue of Microorganisms (GCM) 10K type strain sequencing project: providing services to taxonomists for standard genome sequencing and annotation.</title>
        <authorList>
            <consortium name="The Broad Institute Genomics Platform"/>
            <consortium name="The Broad Institute Genome Sequencing Center for Infectious Disease"/>
            <person name="Wu L."/>
            <person name="Ma J."/>
        </authorList>
    </citation>
    <scope>NUCLEOTIDE SEQUENCE [LARGE SCALE GENOMIC DNA]</scope>
    <source>
        <strain evidence="3">KCTC 5701</strain>
    </source>
</reference>
<keyword evidence="3" id="KW-1185">Reference proteome</keyword>
<dbReference type="Proteomes" id="UP001596065">
    <property type="component" value="Unassembled WGS sequence"/>
</dbReference>
<evidence type="ECO:0000313" key="2">
    <source>
        <dbReference type="EMBL" id="MFC5659962.1"/>
    </source>
</evidence>
<dbReference type="CDD" id="cd02440">
    <property type="entry name" value="AdoMet_MTases"/>
    <property type="match status" value="1"/>
</dbReference>
<dbReference type="GO" id="GO:0061542">
    <property type="term" value="F:3-demethylubiquinol 3-O-methyltransferase activity"/>
    <property type="evidence" value="ECO:0007669"/>
    <property type="project" value="UniProtKB-EC"/>
</dbReference>
<feature type="region of interest" description="Disordered" evidence="1">
    <location>
        <begin position="1"/>
        <end position="31"/>
    </location>
</feature>
<dbReference type="RefSeq" id="WP_344345847.1">
    <property type="nucleotide sequence ID" value="NZ_BAAASM010000002.1"/>
</dbReference>
<protein>
    <submittedName>
        <fullName evidence="2">Class I SAM-dependent methyltransferase</fullName>
        <ecNumber evidence="2">2.1.1.222</ecNumber>
        <ecNumber evidence="2">2.1.1.64</ecNumber>
    </submittedName>
</protein>
<dbReference type="GO" id="GO:0102208">
    <property type="term" value="F:2-polyprenyl-6-hydroxyphenol methylase activity"/>
    <property type="evidence" value="ECO:0007669"/>
    <property type="project" value="UniProtKB-EC"/>
</dbReference>
<dbReference type="SUPFAM" id="SSF53335">
    <property type="entry name" value="S-adenosyl-L-methionine-dependent methyltransferases"/>
    <property type="match status" value="1"/>
</dbReference>
<dbReference type="EC" id="2.1.1.64" evidence="2"/>
<dbReference type="EMBL" id="JBHSOE010000080">
    <property type="protein sequence ID" value="MFC5659962.1"/>
    <property type="molecule type" value="Genomic_DNA"/>
</dbReference>
<dbReference type="InterPro" id="IPR029063">
    <property type="entry name" value="SAM-dependent_MTases_sf"/>
</dbReference>
<dbReference type="Gene3D" id="3.40.50.150">
    <property type="entry name" value="Vaccinia Virus protein VP39"/>
    <property type="match status" value="1"/>
</dbReference>
<dbReference type="PANTHER" id="PTHR43861">
    <property type="entry name" value="TRANS-ACONITATE 2-METHYLTRANSFERASE-RELATED"/>
    <property type="match status" value="1"/>
</dbReference>
<sequence>MTDAALEPDVPLAHGDAPLREQDGPAAGGHPDLDRAGNELFYALRLGTLLAVIGDLHSPAAPLYVLDAGCGHGYFARALHRCGHRVDAIDAGEETIERARAADDGPRYARARLDEWRSPWPYDVVLCVDVLFHLRDDTEWAAALRNLASLVRLTGRLIVTDADTPVPRARDGRIRYRPAAGYRAVLEPLGLRHTEFRPYGFREVEAGFHVFTRIR</sequence>
<evidence type="ECO:0000313" key="3">
    <source>
        <dbReference type="Proteomes" id="UP001596065"/>
    </source>
</evidence>
<dbReference type="GO" id="GO:0032259">
    <property type="term" value="P:methylation"/>
    <property type="evidence" value="ECO:0007669"/>
    <property type="project" value="UniProtKB-KW"/>
</dbReference>